<feature type="chain" id="PRO_5011987705" evidence="2">
    <location>
        <begin position="21"/>
        <end position="279"/>
    </location>
</feature>
<proteinExistence type="predicted"/>
<dbReference type="EnsemblMetazoa" id="Aqu2.1.12540_001">
    <property type="protein sequence ID" value="Aqu2.1.12540_001"/>
    <property type="gene ID" value="Aqu2.1.12540"/>
</dbReference>
<feature type="transmembrane region" description="Helical" evidence="1">
    <location>
        <begin position="57"/>
        <end position="75"/>
    </location>
</feature>
<evidence type="ECO:0000256" key="1">
    <source>
        <dbReference type="SAM" id="Phobius"/>
    </source>
</evidence>
<keyword evidence="2" id="KW-0732">Signal</keyword>
<feature type="transmembrane region" description="Helical" evidence="1">
    <location>
        <begin position="121"/>
        <end position="142"/>
    </location>
</feature>
<accession>A0A1X7TD88</accession>
<keyword evidence="1" id="KW-0812">Transmembrane</keyword>
<dbReference type="InParanoid" id="A0A1X7TD88"/>
<evidence type="ECO:0000313" key="3">
    <source>
        <dbReference type="EnsemblMetazoa" id="Aqu2.1.12540_001"/>
    </source>
</evidence>
<dbReference type="OrthoDB" id="1630758at2759"/>
<keyword evidence="1" id="KW-0472">Membrane</keyword>
<organism evidence="3">
    <name type="scientific">Amphimedon queenslandica</name>
    <name type="common">Sponge</name>
    <dbReference type="NCBI Taxonomy" id="400682"/>
    <lineage>
        <taxon>Eukaryota</taxon>
        <taxon>Metazoa</taxon>
        <taxon>Porifera</taxon>
        <taxon>Demospongiae</taxon>
        <taxon>Heteroscleromorpha</taxon>
        <taxon>Haplosclerida</taxon>
        <taxon>Niphatidae</taxon>
        <taxon>Amphimedon</taxon>
    </lineage>
</organism>
<keyword evidence="1" id="KW-1133">Transmembrane helix</keyword>
<reference evidence="3" key="1">
    <citation type="submission" date="2017-05" db="UniProtKB">
        <authorList>
            <consortium name="EnsemblMetazoa"/>
        </authorList>
    </citation>
    <scope>IDENTIFICATION</scope>
</reference>
<feature type="transmembrane region" description="Helical" evidence="1">
    <location>
        <begin position="190"/>
        <end position="212"/>
    </location>
</feature>
<protein>
    <submittedName>
        <fullName evidence="3">Uncharacterized protein</fullName>
    </submittedName>
</protein>
<name>A0A1X7TD88_AMPQE</name>
<feature type="transmembrane region" description="Helical" evidence="1">
    <location>
        <begin position="251"/>
        <end position="272"/>
    </location>
</feature>
<evidence type="ECO:0000256" key="2">
    <source>
        <dbReference type="SAM" id="SignalP"/>
    </source>
</evidence>
<feature type="signal peptide" evidence="2">
    <location>
        <begin position="1"/>
        <end position="20"/>
    </location>
</feature>
<sequence length="279" mass="31392">MPRVVFLSLLFFLVIYRAIATLFSNMNITLHVCGPQEIIFGYYVCHGEIKSSDVACVLIWISVTVISGSLVQDIIKKGLGQSPFKDFHKILSLLSIISYEIWMFGYIYHTYVTEFDWNFQLIIFLPLLALLAHSIFQAFLSYDKYVLPNNEQGTVYFIVTSFGFNGIMMVHVLCMFITALSTGISKEENFMYATNVLFLGLGEIMNRGYVMYKQFKQAKNRIPYSISVKESHRANPDGELVIGQTQDRGDIAYLTATVLVVAAVGATCIVAGKLGKAKF</sequence>
<feature type="transmembrane region" description="Helical" evidence="1">
    <location>
        <begin position="154"/>
        <end position="178"/>
    </location>
</feature>
<dbReference type="AlphaFoldDB" id="A0A1X7TD88"/>
<feature type="transmembrane region" description="Helical" evidence="1">
    <location>
        <begin position="87"/>
        <end position="109"/>
    </location>
</feature>